<dbReference type="RefSeq" id="WP_091839544.1">
    <property type="nucleotide sequence ID" value="NZ_FPAA01000017.1"/>
</dbReference>
<accession>A0A1I6UKE4</accession>
<organism evidence="2 3">
    <name type="scientific">Marininema halotolerans</name>
    <dbReference type="NCBI Taxonomy" id="1155944"/>
    <lineage>
        <taxon>Bacteria</taxon>
        <taxon>Bacillati</taxon>
        <taxon>Bacillota</taxon>
        <taxon>Bacilli</taxon>
        <taxon>Bacillales</taxon>
        <taxon>Thermoactinomycetaceae</taxon>
        <taxon>Marininema</taxon>
    </lineage>
</organism>
<keyword evidence="3" id="KW-1185">Reference proteome</keyword>
<gene>
    <name evidence="2" type="ORF">SAMN05444972_11744</name>
</gene>
<dbReference type="AlphaFoldDB" id="A0A1I6UKE4"/>
<sequence>MGKRSGTYNLETYIERYLSIELIMGSIIVLWYILSYYYQVGILAYYNIPSNFINVELKMLFIPELGYFTYLGVCVIFFIFSYTTLLLPFNNFKVKSSWKLKISKSIASIIVYVLLPPYFLSMSTNDLNQFTEYYIKFLIIVILTFLYTYCSSYVLHFTYYLFKHRKRSLKYKSIKSLVKSRHVKEALIERGSSTTVFIKYTGLFVFYICLLCTSAYLYGYSYISSSESEHYIIDSPNKYKNRLVVDSYNDSYITLPIKQIKKDNSLTVESEIKLIKQEDAKIKLVETGKINVNTRLNNINQK</sequence>
<feature type="transmembrane region" description="Helical" evidence="1">
    <location>
        <begin position="102"/>
        <end position="121"/>
    </location>
</feature>
<keyword evidence="1" id="KW-0812">Transmembrane</keyword>
<protein>
    <submittedName>
        <fullName evidence="2">Uncharacterized protein</fullName>
    </submittedName>
</protein>
<dbReference type="Proteomes" id="UP000198660">
    <property type="component" value="Unassembled WGS sequence"/>
</dbReference>
<name>A0A1I6UKE4_9BACL</name>
<keyword evidence="1" id="KW-1133">Transmembrane helix</keyword>
<proteinExistence type="predicted"/>
<evidence type="ECO:0000256" key="1">
    <source>
        <dbReference type="SAM" id="Phobius"/>
    </source>
</evidence>
<feature type="transmembrane region" description="Helical" evidence="1">
    <location>
        <begin position="68"/>
        <end position="90"/>
    </location>
</feature>
<keyword evidence="1" id="KW-0472">Membrane</keyword>
<dbReference type="EMBL" id="FPAA01000017">
    <property type="protein sequence ID" value="SFT01946.1"/>
    <property type="molecule type" value="Genomic_DNA"/>
</dbReference>
<evidence type="ECO:0000313" key="3">
    <source>
        <dbReference type="Proteomes" id="UP000198660"/>
    </source>
</evidence>
<dbReference type="OrthoDB" id="9821048at2"/>
<reference evidence="3" key="1">
    <citation type="submission" date="2016-10" db="EMBL/GenBank/DDBJ databases">
        <authorList>
            <person name="Varghese N."/>
            <person name="Submissions S."/>
        </authorList>
    </citation>
    <scope>NUCLEOTIDE SEQUENCE [LARGE SCALE GENOMIC DNA]</scope>
    <source>
        <strain evidence="3">DSM 45789</strain>
    </source>
</reference>
<feature type="transmembrane region" description="Helical" evidence="1">
    <location>
        <begin position="20"/>
        <end position="48"/>
    </location>
</feature>
<evidence type="ECO:0000313" key="2">
    <source>
        <dbReference type="EMBL" id="SFT01946.1"/>
    </source>
</evidence>
<feature type="transmembrane region" description="Helical" evidence="1">
    <location>
        <begin position="197"/>
        <end position="218"/>
    </location>
</feature>
<feature type="transmembrane region" description="Helical" evidence="1">
    <location>
        <begin position="133"/>
        <end position="162"/>
    </location>
</feature>